<evidence type="ECO:0000313" key="1">
    <source>
        <dbReference type="EMBL" id="MDQ0200196.1"/>
    </source>
</evidence>
<dbReference type="PANTHER" id="PTHR21599:SF0">
    <property type="entry name" value="GLYCERATE KINASE"/>
    <property type="match status" value="1"/>
</dbReference>
<dbReference type="Pfam" id="PF02595">
    <property type="entry name" value="Gly_kinase"/>
    <property type="match status" value="1"/>
</dbReference>
<dbReference type="EMBL" id="JAUSTW010000005">
    <property type="protein sequence ID" value="MDQ0200196.1"/>
    <property type="molecule type" value="Genomic_DNA"/>
</dbReference>
<sequence>MLITGEGKIEGQTIFGKTPIGVAKTAKKLGFPVIGIAGNISKDSYIIHQYGIDPIFSIVPGFLVLEDAFKVVRTAENIAVVLN</sequence>
<dbReference type="InterPro" id="IPR004381">
    <property type="entry name" value="Glycerate_kinase"/>
</dbReference>
<reference evidence="1 2" key="1">
    <citation type="submission" date="2023-07" db="EMBL/GenBank/DDBJ databases">
        <title>Genomic Encyclopedia of Type Strains, Phase IV (KMG-IV): sequencing the most valuable type-strain genomes for metagenomic binning, comparative biology and taxonomic classification.</title>
        <authorList>
            <person name="Goeker M."/>
        </authorList>
    </citation>
    <scope>NUCLEOTIDE SEQUENCE [LARGE SCALE GENOMIC DNA]</scope>
    <source>
        <strain evidence="1 2">DSM 27594</strain>
    </source>
</reference>
<dbReference type="PANTHER" id="PTHR21599">
    <property type="entry name" value="GLYCERATE KINASE"/>
    <property type="match status" value="1"/>
</dbReference>
<name>A0ABT9XX94_9BACI</name>
<keyword evidence="1" id="KW-0808">Transferase</keyword>
<keyword evidence="2" id="KW-1185">Reference proteome</keyword>
<gene>
    <name evidence="1" type="ORF">J2S10_003379</name>
</gene>
<dbReference type="GO" id="GO:0016301">
    <property type="term" value="F:kinase activity"/>
    <property type="evidence" value="ECO:0007669"/>
    <property type="project" value="UniProtKB-KW"/>
</dbReference>
<dbReference type="Gene3D" id="3.40.50.10350">
    <property type="entry name" value="Glycerate kinase, domain 1"/>
    <property type="match status" value="1"/>
</dbReference>
<dbReference type="SUPFAM" id="SSF110738">
    <property type="entry name" value="Glycerate kinase I"/>
    <property type="match status" value="1"/>
</dbReference>
<dbReference type="InterPro" id="IPR036129">
    <property type="entry name" value="Glycerate_kinase_sf"/>
</dbReference>
<comment type="caution">
    <text evidence="1">The sequence shown here is derived from an EMBL/GenBank/DDBJ whole genome shotgun (WGS) entry which is preliminary data.</text>
</comment>
<evidence type="ECO:0000313" key="2">
    <source>
        <dbReference type="Proteomes" id="UP001224122"/>
    </source>
</evidence>
<keyword evidence="1" id="KW-0418">Kinase</keyword>
<organism evidence="1 2">
    <name type="scientific">Neobacillus ginsengisoli</name>
    <dbReference type="NCBI Taxonomy" id="904295"/>
    <lineage>
        <taxon>Bacteria</taxon>
        <taxon>Bacillati</taxon>
        <taxon>Bacillota</taxon>
        <taxon>Bacilli</taxon>
        <taxon>Bacillales</taxon>
        <taxon>Bacillaceae</taxon>
        <taxon>Neobacillus</taxon>
    </lineage>
</organism>
<proteinExistence type="predicted"/>
<protein>
    <submittedName>
        <fullName evidence="1">Glycerate kinase</fullName>
    </submittedName>
</protein>
<dbReference type="Proteomes" id="UP001224122">
    <property type="component" value="Unassembled WGS sequence"/>
</dbReference>
<accession>A0ABT9XX94</accession>
<dbReference type="InterPro" id="IPR018197">
    <property type="entry name" value="Glycerate_kinase_RE-like"/>
</dbReference>